<keyword evidence="5 8" id="KW-0057">Aromatic amino acid biosynthesis</keyword>
<dbReference type="PANTHER" id="PTHR43406">
    <property type="entry name" value="TRYPTOPHAN SYNTHASE, ALPHA CHAIN"/>
    <property type="match status" value="1"/>
</dbReference>
<accession>A0ABW9HJQ6</accession>
<dbReference type="EMBL" id="JBJVNI010000001">
    <property type="protein sequence ID" value="MFM9607127.1"/>
    <property type="molecule type" value="Genomic_DNA"/>
</dbReference>
<proteinExistence type="inferred from homology"/>
<evidence type="ECO:0000256" key="3">
    <source>
        <dbReference type="ARBA" id="ARBA00022605"/>
    </source>
</evidence>
<dbReference type="Proteomes" id="UP001631957">
    <property type="component" value="Unassembled WGS sequence"/>
</dbReference>
<dbReference type="NCBIfam" id="TIGR00262">
    <property type="entry name" value="trpA"/>
    <property type="match status" value="1"/>
</dbReference>
<dbReference type="Pfam" id="PF00290">
    <property type="entry name" value="Trp_syntA"/>
    <property type="match status" value="1"/>
</dbReference>
<protein>
    <recommendedName>
        <fullName evidence="8">Tryptophan synthase alpha chain</fullName>
        <ecNumber evidence="8">4.2.1.20</ecNumber>
    </recommendedName>
</protein>
<keyword evidence="3 8" id="KW-0028">Amino-acid biosynthesis</keyword>
<evidence type="ECO:0000256" key="5">
    <source>
        <dbReference type="ARBA" id="ARBA00023141"/>
    </source>
</evidence>
<feature type="active site" description="Proton acceptor" evidence="8">
    <location>
        <position position="72"/>
    </location>
</feature>
<comment type="function">
    <text evidence="8">The alpha subunit is responsible for the aldol cleavage of indoleglycerol phosphate to indole and glyceraldehyde 3-phosphate.</text>
</comment>
<name>A0ABW9HJQ6_9ACTN</name>
<keyword evidence="11" id="KW-1185">Reference proteome</keyword>
<comment type="subunit">
    <text evidence="2 8">Tetramer of two alpha and two beta chains.</text>
</comment>
<dbReference type="InterPro" id="IPR002028">
    <property type="entry name" value="Trp_synthase_suA"/>
</dbReference>
<dbReference type="InterPro" id="IPR011060">
    <property type="entry name" value="RibuloseP-bd_barrel"/>
</dbReference>
<dbReference type="CDD" id="cd04724">
    <property type="entry name" value="Tryptophan_synthase_alpha"/>
    <property type="match status" value="1"/>
</dbReference>
<keyword evidence="6 8" id="KW-0456">Lyase</keyword>
<organism evidence="10 11">
    <name type="scientific">Streptomyces niveiscabiei</name>
    <dbReference type="NCBI Taxonomy" id="164115"/>
    <lineage>
        <taxon>Bacteria</taxon>
        <taxon>Bacillati</taxon>
        <taxon>Actinomycetota</taxon>
        <taxon>Actinomycetes</taxon>
        <taxon>Kitasatosporales</taxon>
        <taxon>Streptomycetaceae</taxon>
        <taxon>Streptomyces</taxon>
    </lineage>
</organism>
<evidence type="ECO:0000256" key="1">
    <source>
        <dbReference type="ARBA" id="ARBA00004733"/>
    </source>
</evidence>
<evidence type="ECO:0000256" key="8">
    <source>
        <dbReference type="HAMAP-Rule" id="MF_00131"/>
    </source>
</evidence>
<evidence type="ECO:0000256" key="4">
    <source>
        <dbReference type="ARBA" id="ARBA00022822"/>
    </source>
</evidence>
<feature type="active site" description="Proton acceptor" evidence="8">
    <location>
        <position position="61"/>
    </location>
</feature>
<comment type="pathway">
    <text evidence="1 8">Amino-acid biosynthesis; L-tryptophan biosynthesis; L-tryptophan from chorismate: step 5/5.</text>
</comment>
<keyword evidence="4 8" id="KW-0822">Tryptophan biosynthesis</keyword>
<dbReference type="EC" id="4.2.1.20" evidence="8"/>
<comment type="catalytic activity">
    <reaction evidence="7 8">
        <text>(1S,2R)-1-C-(indol-3-yl)glycerol 3-phosphate + L-serine = D-glyceraldehyde 3-phosphate + L-tryptophan + H2O</text>
        <dbReference type="Rhea" id="RHEA:10532"/>
        <dbReference type="ChEBI" id="CHEBI:15377"/>
        <dbReference type="ChEBI" id="CHEBI:33384"/>
        <dbReference type="ChEBI" id="CHEBI:57912"/>
        <dbReference type="ChEBI" id="CHEBI:58866"/>
        <dbReference type="ChEBI" id="CHEBI:59776"/>
        <dbReference type="EC" id="4.2.1.20"/>
    </reaction>
</comment>
<dbReference type="InterPro" id="IPR013785">
    <property type="entry name" value="Aldolase_TIM"/>
</dbReference>
<evidence type="ECO:0000256" key="7">
    <source>
        <dbReference type="ARBA" id="ARBA00049047"/>
    </source>
</evidence>
<gene>
    <name evidence="8 10" type="primary">trpA</name>
    <name evidence="10" type="ORF">ACKI18_00210</name>
</gene>
<dbReference type="GO" id="GO:0004834">
    <property type="term" value="F:tryptophan synthase activity"/>
    <property type="evidence" value="ECO:0007669"/>
    <property type="project" value="UniProtKB-EC"/>
</dbReference>
<evidence type="ECO:0000256" key="9">
    <source>
        <dbReference type="RuleBase" id="RU003662"/>
    </source>
</evidence>
<dbReference type="HAMAP" id="MF_00131">
    <property type="entry name" value="Trp_synth_alpha"/>
    <property type="match status" value="1"/>
</dbReference>
<sequence length="288" mass="29622">MADPFDNPFPAPRSRLANAIGAARAQGRAALVGYLPAGFPTLPSSLAALRALAKHGGDIVEVGLPDRAPTRDGPVIRAALDAGTRPAHLIDTIAELSRTGAAVVGVAYWTAITCYGTDRFARDLESAGAAGVLCPDLPRRATRAWSATSTEHGLDAVLLAPHGVTRDELTEIDTLGGGFVYATAGRGPTGAATLVHSLAHHHVERVRAAVRLPVCAGIGISGPAHAARAARYADAVAVGTAFVRLLAEAPDERAATGAVRGLARELRQAMTAPPATGTVHRTRPVPPP</sequence>
<dbReference type="SUPFAM" id="SSF51366">
    <property type="entry name" value="Ribulose-phoshate binding barrel"/>
    <property type="match status" value="1"/>
</dbReference>
<dbReference type="Gene3D" id="3.20.20.70">
    <property type="entry name" value="Aldolase class I"/>
    <property type="match status" value="1"/>
</dbReference>
<evidence type="ECO:0000313" key="10">
    <source>
        <dbReference type="EMBL" id="MFM9607127.1"/>
    </source>
</evidence>
<dbReference type="PANTHER" id="PTHR43406:SF1">
    <property type="entry name" value="TRYPTOPHAN SYNTHASE ALPHA CHAIN, CHLOROPLASTIC"/>
    <property type="match status" value="1"/>
</dbReference>
<comment type="similarity">
    <text evidence="8 9">Belongs to the TrpA family.</text>
</comment>
<reference evidence="10 11" key="1">
    <citation type="submission" date="2024-12" db="EMBL/GenBank/DDBJ databases">
        <title>Forecasting of Potato common scab and diversities of Pathogenic streptomyces spp. in china.</title>
        <authorList>
            <person name="Handique U."/>
            <person name="Wu J."/>
        </authorList>
    </citation>
    <scope>NUCLEOTIDE SEQUENCE [LARGE SCALE GENOMIC DNA]</scope>
    <source>
        <strain evidence="10 11">ZRIMU1530</strain>
    </source>
</reference>
<comment type="caution">
    <text evidence="10">The sequence shown here is derived from an EMBL/GenBank/DDBJ whole genome shotgun (WGS) entry which is preliminary data.</text>
</comment>
<dbReference type="RefSeq" id="WP_409119954.1">
    <property type="nucleotide sequence ID" value="NZ_JBJVNI010000001.1"/>
</dbReference>
<evidence type="ECO:0000256" key="6">
    <source>
        <dbReference type="ARBA" id="ARBA00023239"/>
    </source>
</evidence>
<evidence type="ECO:0000313" key="11">
    <source>
        <dbReference type="Proteomes" id="UP001631957"/>
    </source>
</evidence>
<evidence type="ECO:0000256" key="2">
    <source>
        <dbReference type="ARBA" id="ARBA00011270"/>
    </source>
</evidence>